<dbReference type="InterPro" id="IPR043601">
    <property type="entry name" value="Rspo_Fu-CRD_dom"/>
</dbReference>
<keyword evidence="4" id="KW-0325">Glycoprotein</keyword>
<comment type="subcellular location">
    <subcellularLocation>
        <location evidence="1">Secreted</location>
    </subcellularLocation>
</comment>
<dbReference type="GeneID" id="7833379"/>
<protein>
    <recommendedName>
        <fullName evidence="5">R-spondin Fu-CRD domain-containing protein</fullName>
    </recommendedName>
</protein>
<dbReference type="Gene3D" id="2.10.220.10">
    <property type="entry name" value="Hormone Receptor, Insulin-like Growth Factor Receptor 1, Chain A, domain 2"/>
    <property type="match status" value="1"/>
</dbReference>
<keyword evidence="3" id="KW-0732">Signal</keyword>
<gene>
    <name evidence="6" type="ORF">TTHERM_01362530</name>
</gene>
<sequence length="621" mass="72044">MDQNSCNQCSNQCYACFGESQCSECPQSSYLVNYKLKKFALLKRIQSQKTGNCLDTCPEGTFQSQFFSQCQECSIKNCQRCSSPNTCSLCKQGWVLSQDHTSCLQDQCFQNQNYVYNPDLQKCQTYCPQDEDKQNKICSSYFQIGYTQSSVIPSNLYKNCVIVKFIVFQLKQKQQIAALCQDQIILYSYDELQPYYTFKISGIVQDATYFEDVMYILIESSTTQIVTFDTQNVFIEYFDTQSQCNSQIYNNQYLFCRSEITIEQNIFAMVDIFTLKSYQFQSDNSNIELINSLQQSTLNNGRILKINDTSLTKVETQNLKRNLQDDSLNYEPEPYNQNMLLIPFDIPLIRVLPSNQTSTQSQYYYQVFLQINKVIGFSNQDNNFYYFNLTTLNQPLLAVNIPNSGGIICESVYGNTPIFIMSQQQDNYYSYFSSISFNMTSQQYQLNNFTQLDYSQGNLEQCYIDITLQIVILSNQQGCQIYNLLDLINNVQNAQIQTYNFTRKDNIIIEQQVLITQKFIATIITNEKNNELRIINFDQRGFQTDNIVPFELLINYIGQTEYLTQVIYDSINQRIYISNQKEIQMIPLDQTKQRAYASVEGRQATIGQLSPLLSTGVQYLQ</sequence>
<proteinExistence type="predicted"/>
<dbReference type="InterPro" id="IPR006212">
    <property type="entry name" value="Furin_repeat"/>
</dbReference>
<feature type="domain" description="R-spondin Fu-CRD" evidence="5">
    <location>
        <begin position="35"/>
        <end position="106"/>
    </location>
</feature>
<evidence type="ECO:0000313" key="7">
    <source>
        <dbReference type="Proteomes" id="UP000009168"/>
    </source>
</evidence>
<name>Q229N7_TETTS</name>
<organism evidence="6 7">
    <name type="scientific">Tetrahymena thermophila (strain SB210)</name>
    <dbReference type="NCBI Taxonomy" id="312017"/>
    <lineage>
        <taxon>Eukaryota</taxon>
        <taxon>Sar</taxon>
        <taxon>Alveolata</taxon>
        <taxon>Ciliophora</taxon>
        <taxon>Intramacronucleata</taxon>
        <taxon>Oligohymenophorea</taxon>
        <taxon>Hymenostomatida</taxon>
        <taxon>Tetrahymenina</taxon>
        <taxon>Tetrahymenidae</taxon>
        <taxon>Tetrahymena</taxon>
    </lineage>
</organism>
<dbReference type="AlphaFoldDB" id="Q229N7"/>
<dbReference type="SMART" id="SM00261">
    <property type="entry name" value="FU"/>
    <property type="match status" value="2"/>
</dbReference>
<dbReference type="KEGG" id="tet:TTHERM_01362530"/>
<accession>Q229N7</accession>
<reference evidence="7" key="1">
    <citation type="journal article" date="2006" name="PLoS Biol.">
        <title>Macronuclear genome sequence of the ciliate Tetrahymena thermophila, a model eukaryote.</title>
        <authorList>
            <person name="Eisen J.A."/>
            <person name="Coyne R.S."/>
            <person name="Wu M."/>
            <person name="Wu D."/>
            <person name="Thiagarajan M."/>
            <person name="Wortman J.R."/>
            <person name="Badger J.H."/>
            <person name="Ren Q."/>
            <person name="Amedeo P."/>
            <person name="Jones K.M."/>
            <person name="Tallon L.J."/>
            <person name="Delcher A.L."/>
            <person name="Salzberg S.L."/>
            <person name="Silva J.C."/>
            <person name="Haas B.J."/>
            <person name="Majoros W.H."/>
            <person name="Farzad M."/>
            <person name="Carlton J.M."/>
            <person name="Smith R.K. Jr."/>
            <person name="Garg J."/>
            <person name="Pearlman R.E."/>
            <person name="Karrer K.M."/>
            <person name="Sun L."/>
            <person name="Manning G."/>
            <person name="Elde N.C."/>
            <person name="Turkewitz A.P."/>
            <person name="Asai D.J."/>
            <person name="Wilkes D.E."/>
            <person name="Wang Y."/>
            <person name="Cai H."/>
            <person name="Collins K."/>
            <person name="Stewart B.A."/>
            <person name="Lee S.R."/>
            <person name="Wilamowska K."/>
            <person name="Weinberg Z."/>
            <person name="Ruzzo W.L."/>
            <person name="Wloga D."/>
            <person name="Gaertig J."/>
            <person name="Frankel J."/>
            <person name="Tsao C.-C."/>
            <person name="Gorovsky M.A."/>
            <person name="Keeling P.J."/>
            <person name="Waller R.F."/>
            <person name="Patron N.J."/>
            <person name="Cherry J.M."/>
            <person name="Stover N.A."/>
            <person name="Krieger C.J."/>
            <person name="del Toro C."/>
            <person name="Ryder H.F."/>
            <person name="Williamson S.C."/>
            <person name="Barbeau R.A."/>
            <person name="Hamilton E.P."/>
            <person name="Orias E."/>
        </authorList>
    </citation>
    <scope>NUCLEOTIDE SEQUENCE [LARGE SCALE GENOMIC DNA]</scope>
    <source>
        <strain evidence="7">SB210</strain>
    </source>
</reference>
<dbReference type="EMBL" id="GG662310">
    <property type="protein sequence ID" value="EAR82001.2"/>
    <property type="molecule type" value="Genomic_DNA"/>
</dbReference>
<keyword evidence="7" id="KW-1185">Reference proteome</keyword>
<dbReference type="GO" id="GO:0005576">
    <property type="term" value="C:extracellular region"/>
    <property type="evidence" value="ECO:0007669"/>
    <property type="project" value="UniProtKB-SubCell"/>
</dbReference>
<keyword evidence="2" id="KW-0964">Secreted</keyword>
<dbReference type="HOGENOM" id="CLU_514399_0_0_1"/>
<dbReference type="Pfam" id="PF15913">
    <property type="entry name" value="Furin-like_2"/>
    <property type="match status" value="1"/>
</dbReference>
<evidence type="ECO:0000256" key="2">
    <source>
        <dbReference type="ARBA" id="ARBA00022525"/>
    </source>
</evidence>
<evidence type="ECO:0000256" key="1">
    <source>
        <dbReference type="ARBA" id="ARBA00004613"/>
    </source>
</evidence>
<evidence type="ECO:0000313" key="6">
    <source>
        <dbReference type="EMBL" id="EAR82001.2"/>
    </source>
</evidence>
<dbReference type="OrthoDB" id="10066840at2759"/>
<dbReference type="InParanoid" id="Q229N7"/>
<evidence type="ECO:0000259" key="5">
    <source>
        <dbReference type="Pfam" id="PF15913"/>
    </source>
</evidence>
<dbReference type="RefSeq" id="XP_001029664.2">
    <property type="nucleotide sequence ID" value="XM_001029664.2"/>
</dbReference>
<evidence type="ECO:0000256" key="3">
    <source>
        <dbReference type="ARBA" id="ARBA00022729"/>
    </source>
</evidence>
<dbReference type="CDD" id="cd00064">
    <property type="entry name" value="FU"/>
    <property type="match status" value="1"/>
</dbReference>
<evidence type="ECO:0000256" key="4">
    <source>
        <dbReference type="ARBA" id="ARBA00023180"/>
    </source>
</evidence>
<dbReference type="Proteomes" id="UP000009168">
    <property type="component" value="Unassembled WGS sequence"/>
</dbReference>